<proteinExistence type="predicted"/>
<sequence length="113" mass="13464">MNRYCLALDLKDDAALIAEYEEWHRNVWPEVRQSILDAGIIGMDIYRFGNRLFMIMETGNTFSFDKKAEMDRENPKVQEWEQLMWKYQQGIPGAGRGEKWVLMQRIFSLQDKI</sequence>
<gene>
    <name evidence="1" type="ORF">SAMN06296052_11067</name>
</gene>
<dbReference type="RefSeq" id="WP_089319481.1">
    <property type="nucleotide sequence ID" value="NZ_FZOQ01000010.1"/>
</dbReference>
<dbReference type="SUPFAM" id="SSF54909">
    <property type="entry name" value="Dimeric alpha+beta barrel"/>
    <property type="match status" value="1"/>
</dbReference>
<dbReference type="EMBL" id="FZOQ01000010">
    <property type="protein sequence ID" value="SNS64216.1"/>
    <property type="molecule type" value="Genomic_DNA"/>
</dbReference>
<dbReference type="OrthoDB" id="1430580at2"/>
<name>A0A239G4F6_9BACT</name>
<reference evidence="2" key="1">
    <citation type="submission" date="2017-06" db="EMBL/GenBank/DDBJ databases">
        <authorList>
            <person name="Varghese N."/>
            <person name="Submissions S."/>
        </authorList>
    </citation>
    <scope>NUCLEOTIDE SEQUENCE [LARGE SCALE GENOMIC DNA]</scope>
    <source>
        <strain evidence="2">NKM1</strain>
    </source>
</reference>
<dbReference type="InterPro" id="IPR008000">
    <property type="entry name" value="Rham/fucose_mutarotase"/>
</dbReference>
<organism evidence="1 2">
    <name type="scientific">Pontibacter ummariensis</name>
    <dbReference type="NCBI Taxonomy" id="1610492"/>
    <lineage>
        <taxon>Bacteria</taxon>
        <taxon>Pseudomonadati</taxon>
        <taxon>Bacteroidota</taxon>
        <taxon>Cytophagia</taxon>
        <taxon>Cytophagales</taxon>
        <taxon>Hymenobacteraceae</taxon>
        <taxon>Pontibacter</taxon>
    </lineage>
</organism>
<keyword evidence="2" id="KW-1185">Reference proteome</keyword>
<dbReference type="InterPro" id="IPR052996">
    <property type="entry name" value="Carb_Metab_Mutarotase"/>
</dbReference>
<evidence type="ECO:0000313" key="1">
    <source>
        <dbReference type="EMBL" id="SNS64216.1"/>
    </source>
</evidence>
<dbReference type="Proteomes" id="UP000198432">
    <property type="component" value="Unassembled WGS sequence"/>
</dbReference>
<evidence type="ECO:0000313" key="2">
    <source>
        <dbReference type="Proteomes" id="UP000198432"/>
    </source>
</evidence>
<dbReference type="AlphaFoldDB" id="A0A239G4F6"/>
<dbReference type="PANTHER" id="PTHR43239:SF1">
    <property type="entry name" value="UPF0734 PROTEIN DDB_G0273871_DDB_G0273177"/>
    <property type="match status" value="1"/>
</dbReference>
<protein>
    <submittedName>
        <fullName evidence="1">L-rhamnose mutarotase</fullName>
    </submittedName>
</protein>
<accession>A0A239G4F6</accession>
<dbReference type="GO" id="GO:0016857">
    <property type="term" value="F:racemase and epimerase activity, acting on carbohydrates and derivatives"/>
    <property type="evidence" value="ECO:0007669"/>
    <property type="project" value="InterPro"/>
</dbReference>
<dbReference type="PANTHER" id="PTHR43239">
    <property type="entry name" value="UPF0734 PROTEIN DDB_G0273871/DDB_G0273177"/>
    <property type="match status" value="1"/>
</dbReference>
<dbReference type="Gene3D" id="3.30.70.100">
    <property type="match status" value="1"/>
</dbReference>
<dbReference type="Pfam" id="PF05336">
    <property type="entry name" value="rhaM"/>
    <property type="match status" value="1"/>
</dbReference>
<dbReference type="InterPro" id="IPR011008">
    <property type="entry name" value="Dimeric_a/b-barrel"/>
</dbReference>